<protein>
    <submittedName>
        <fullName evidence="14">Zn-dependent protease</fullName>
    </submittedName>
</protein>
<evidence type="ECO:0000313" key="15">
    <source>
        <dbReference type="Proteomes" id="UP000280501"/>
    </source>
</evidence>
<feature type="transmembrane region" description="Helical" evidence="12">
    <location>
        <begin position="117"/>
        <end position="138"/>
    </location>
</feature>
<dbReference type="GO" id="GO:0046872">
    <property type="term" value="F:metal ion binding"/>
    <property type="evidence" value="ECO:0007669"/>
    <property type="project" value="UniProtKB-KW"/>
</dbReference>
<feature type="transmembrane region" description="Helical" evidence="12">
    <location>
        <begin position="234"/>
        <end position="254"/>
    </location>
</feature>
<evidence type="ECO:0000313" key="14">
    <source>
        <dbReference type="EMBL" id="RPF21164.1"/>
    </source>
</evidence>
<name>A0A3N4YP69_9MICO</name>
<evidence type="ECO:0000256" key="8">
    <source>
        <dbReference type="ARBA" id="ARBA00022833"/>
    </source>
</evidence>
<evidence type="ECO:0000256" key="3">
    <source>
        <dbReference type="ARBA" id="ARBA00007931"/>
    </source>
</evidence>
<dbReference type="GO" id="GO:0008237">
    <property type="term" value="F:metallopeptidase activity"/>
    <property type="evidence" value="ECO:0007669"/>
    <property type="project" value="UniProtKB-KW"/>
</dbReference>
<comment type="subcellular location">
    <subcellularLocation>
        <location evidence="2">Membrane</location>
        <topology evidence="2">Multi-pass membrane protein</topology>
    </subcellularLocation>
</comment>
<evidence type="ECO:0000256" key="7">
    <source>
        <dbReference type="ARBA" id="ARBA00022801"/>
    </source>
</evidence>
<evidence type="ECO:0000256" key="9">
    <source>
        <dbReference type="ARBA" id="ARBA00022989"/>
    </source>
</evidence>
<evidence type="ECO:0000256" key="2">
    <source>
        <dbReference type="ARBA" id="ARBA00004141"/>
    </source>
</evidence>
<accession>A0A3N4YP69</accession>
<evidence type="ECO:0000256" key="10">
    <source>
        <dbReference type="ARBA" id="ARBA00023049"/>
    </source>
</evidence>
<dbReference type="GO" id="GO:0016020">
    <property type="term" value="C:membrane"/>
    <property type="evidence" value="ECO:0007669"/>
    <property type="project" value="UniProtKB-SubCell"/>
</dbReference>
<dbReference type="CDD" id="cd06164">
    <property type="entry name" value="S2P-M50_SpoIVFB_CBS"/>
    <property type="match status" value="1"/>
</dbReference>
<gene>
    <name evidence="14" type="ORF">EDD34_1786</name>
</gene>
<feature type="domain" description="Peptidase M50" evidence="13">
    <location>
        <begin position="151"/>
        <end position="192"/>
    </location>
</feature>
<keyword evidence="6" id="KW-0479">Metal-binding</keyword>
<comment type="similarity">
    <text evidence="3">Belongs to the peptidase M50B family.</text>
</comment>
<evidence type="ECO:0000256" key="4">
    <source>
        <dbReference type="ARBA" id="ARBA00022670"/>
    </source>
</evidence>
<dbReference type="EMBL" id="RKQZ01000001">
    <property type="protein sequence ID" value="RPF21164.1"/>
    <property type="molecule type" value="Genomic_DNA"/>
</dbReference>
<sequence length="391" mass="39750">MNSKPSARTAAPRSRGWTLGHIAGAPVIVTPSWFLAAAVLTLVFGPTVQSQLPSLGPAAYLVSATFVIMLFASVFLHEVAHALVARARGQEVHELAITLWGGHTAYSGGLTRPLDGFLVAVVGPLTNIALAGGFWLAFQARLGSVLDVPALLLFAGAASNAFVGLFNLLPGLPLDGGQILEAAVWRVTGSRSTGTVVAGWAGRLIAVGLLGWALVSELVAPLLRGTPPDISTVLFSALIAAFLWAGATSAIAGGRRRDAISSLRAGNLADRVVTVPLGSTVAAALAARSPAGPGEALPRVVVVGHDDVPLAVLDDGAASSVPPEARERTGVDAVSVPFVPRSAVGPEVGGQDLLRHLATSSGGARLVPVVDGGRVTGVLDLARVARAVRGS</sequence>
<feature type="transmembrane region" description="Helical" evidence="12">
    <location>
        <begin position="193"/>
        <end position="214"/>
    </location>
</feature>
<evidence type="ECO:0000256" key="11">
    <source>
        <dbReference type="ARBA" id="ARBA00023136"/>
    </source>
</evidence>
<feature type="transmembrane region" description="Helical" evidence="12">
    <location>
        <begin position="21"/>
        <end position="45"/>
    </location>
</feature>
<dbReference type="RefSeq" id="WP_170177017.1">
    <property type="nucleotide sequence ID" value="NZ_RKQZ01000001.1"/>
</dbReference>
<evidence type="ECO:0000256" key="1">
    <source>
        <dbReference type="ARBA" id="ARBA00001947"/>
    </source>
</evidence>
<keyword evidence="8" id="KW-0862">Zinc</keyword>
<dbReference type="GO" id="GO:0006508">
    <property type="term" value="P:proteolysis"/>
    <property type="evidence" value="ECO:0007669"/>
    <property type="project" value="UniProtKB-KW"/>
</dbReference>
<keyword evidence="4 14" id="KW-0645">Protease</keyword>
<keyword evidence="10" id="KW-0482">Metalloprotease</keyword>
<keyword evidence="15" id="KW-1185">Reference proteome</keyword>
<comment type="cofactor">
    <cofactor evidence="1">
        <name>Zn(2+)</name>
        <dbReference type="ChEBI" id="CHEBI:29105"/>
    </cofactor>
</comment>
<proteinExistence type="inferred from homology"/>
<evidence type="ECO:0000259" key="13">
    <source>
        <dbReference type="Pfam" id="PF02163"/>
    </source>
</evidence>
<dbReference type="PANTHER" id="PTHR39188">
    <property type="entry name" value="MEMBRANE-ASSOCIATED ZINC METALLOPROTEASE M50B"/>
    <property type="match status" value="1"/>
</dbReference>
<keyword evidence="11 12" id="KW-0472">Membrane</keyword>
<keyword evidence="5 12" id="KW-0812">Transmembrane</keyword>
<comment type="caution">
    <text evidence="14">The sequence shown here is derived from an EMBL/GenBank/DDBJ whole genome shotgun (WGS) entry which is preliminary data.</text>
</comment>
<dbReference type="Pfam" id="PF02163">
    <property type="entry name" value="Peptidase_M50"/>
    <property type="match status" value="1"/>
</dbReference>
<evidence type="ECO:0000256" key="5">
    <source>
        <dbReference type="ARBA" id="ARBA00022692"/>
    </source>
</evidence>
<evidence type="ECO:0000256" key="6">
    <source>
        <dbReference type="ARBA" id="ARBA00022723"/>
    </source>
</evidence>
<evidence type="ECO:0000256" key="12">
    <source>
        <dbReference type="SAM" id="Phobius"/>
    </source>
</evidence>
<keyword evidence="9 12" id="KW-1133">Transmembrane helix</keyword>
<dbReference type="PANTHER" id="PTHR39188:SF3">
    <property type="entry name" value="STAGE IV SPORULATION PROTEIN FB"/>
    <property type="match status" value="1"/>
</dbReference>
<keyword evidence="7" id="KW-0378">Hydrolase</keyword>
<feature type="transmembrane region" description="Helical" evidence="12">
    <location>
        <begin position="57"/>
        <end position="76"/>
    </location>
</feature>
<feature type="transmembrane region" description="Helical" evidence="12">
    <location>
        <begin position="150"/>
        <end position="172"/>
    </location>
</feature>
<dbReference type="InterPro" id="IPR008915">
    <property type="entry name" value="Peptidase_M50"/>
</dbReference>
<dbReference type="Proteomes" id="UP000280501">
    <property type="component" value="Unassembled WGS sequence"/>
</dbReference>
<dbReference type="AlphaFoldDB" id="A0A3N4YP69"/>
<reference evidence="14 15" key="1">
    <citation type="submission" date="2018-11" db="EMBL/GenBank/DDBJ databases">
        <title>Sequencing the genomes of 1000 actinobacteria strains.</title>
        <authorList>
            <person name="Klenk H.-P."/>
        </authorList>
    </citation>
    <scope>NUCLEOTIDE SEQUENCE [LARGE SCALE GENOMIC DNA]</scope>
    <source>
        <strain evidence="14 15">DSM 15700</strain>
    </source>
</reference>
<organism evidence="14 15">
    <name type="scientific">Myceligenerans xiligouense</name>
    <dbReference type="NCBI Taxonomy" id="253184"/>
    <lineage>
        <taxon>Bacteria</taxon>
        <taxon>Bacillati</taxon>
        <taxon>Actinomycetota</taxon>
        <taxon>Actinomycetes</taxon>
        <taxon>Micrococcales</taxon>
        <taxon>Promicromonosporaceae</taxon>
        <taxon>Myceligenerans</taxon>
    </lineage>
</organism>